<sequence length="312" mass="34172">MVIAQGVETDPAISGLLSGLRVPLTMQAADLSADYHAVRISTGAAPDPVAGMLPFMMLGVSTTGGAQNLDLQKALALSWTKGDIVLVGAERFLVSYKLDLNPVDFVMRTARVPGQEAEKPAPLPTDLRLALVKLNAIQEIEYAPKMTPDNFRRILGAGRAPTVMDAVGERADETVTVSNMKQVALSLVMYTNDYDDVLPYAQGTHAVQYVTYPYLKNIKAWETRNPNGGEFRFNLAVGGVSMPAFEAPAETPMVYESKAWPDGKRTVGFLDGHVKRVDQEEWKKMQKFLTRWLPASGKPFPLNYGKDWKPAG</sequence>
<protein>
    <submittedName>
        <fullName evidence="1">Uncharacterized protein</fullName>
    </submittedName>
</protein>
<name>A0A068NV90_FIMGI</name>
<dbReference type="HOGENOM" id="CLU_890677_0_0_0"/>
<gene>
    <name evidence="1" type="ORF">OP10G_3998</name>
</gene>
<evidence type="ECO:0000313" key="2">
    <source>
        <dbReference type="Proteomes" id="UP000027982"/>
    </source>
</evidence>
<dbReference type="Proteomes" id="UP000027982">
    <property type="component" value="Chromosome"/>
</dbReference>
<dbReference type="EMBL" id="CP007139">
    <property type="protein sequence ID" value="AIE87366.1"/>
    <property type="molecule type" value="Genomic_DNA"/>
</dbReference>
<accession>A0A068NV90</accession>
<organism evidence="1 2">
    <name type="scientific">Fimbriimonas ginsengisoli Gsoil 348</name>
    <dbReference type="NCBI Taxonomy" id="661478"/>
    <lineage>
        <taxon>Bacteria</taxon>
        <taxon>Bacillati</taxon>
        <taxon>Armatimonadota</taxon>
        <taxon>Fimbriimonadia</taxon>
        <taxon>Fimbriimonadales</taxon>
        <taxon>Fimbriimonadaceae</taxon>
        <taxon>Fimbriimonas</taxon>
    </lineage>
</organism>
<reference evidence="1 2" key="1">
    <citation type="journal article" date="2014" name="PLoS ONE">
        <title>The first complete genome sequence of the class fimbriimonadia in the phylum armatimonadetes.</title>
        <authorList>
            <person name="Hu Z.Y."/>
            <person name="Wang Y.Z."/>
            <person name="Im W.T."/>
            <person name="Wang S.Y."/>
            <person name="Zhao G.P."/>
            <person name="Zheng H.J."/>
            <person name="Quan Z.X."/>
        </authorList>
    </citation>
    <scope>NUCLEOTIDE SEQUENCE [LARGE SCALE GENOMIC DNA]</scope>
    <source>
        <strain evidence="1">Gsoil 348</strain>
    </source>
</reference>
<dbReference type="STRING" id="661478.OP10G_3998"/>
<keyword evidence="2" id="KW-1185">Reference proteome</keyword>
<dbReference type="AlphaFoldDB" id="A0A068NV90"/>
<evidence type="ECO:0000313" key="1">
    <source>
        <dbReference type="EMBL" id="AIE87366.1"/>
    </source>
</evidence>
<proteinExistence type="predicted"/>
<dbReference type="KEGG" id="fgi:OP10G_3998"/>